<reference evidence="4 5" key="1">
    <citation type="submission" date="2023-02" db="EMBL/GenBank/DDBJ databases">
        <title>Genome sequencing required for Actinomycetospora new species description.</title>
        <authorList>
            <person name="Saimee Y."/>
            <person name="Duangmal K."/>
        </authorList>
    </citation>
    <scope>NUCLEOTIDE SEQUENCE [LARGE SCALE GENOMIC DNA]</scope>
    <source>
        <strain evidence="4 5">DW7H6</strain>
    </source>
</reference>
<organism evidence="4 5">
    <name type="scientific">Actinomycetospora lemnae</name>
    <dbReference type="NCBI Taxonomy" id="3019891"/>
    <lineage>
        <taxon>Bacteria</taxon>
        <taxon>Bacillati</taxon>
        <taxon>Actinomycetota</taxon>
        <taxon>Actinomycetes</taxon>
        <taxon>Pseudonocardiales</taxon>
        <taxon>Pseudonocardiaceae</taxon>
        <taxon>Actinomycetospora</taxon>
    </lineage>
</organism>
<keyword evidence="2" id="KW-0472">Membrane</keyword>
<feature type="transmembrane region" description="Helical" evidence="2">
    <location>
        <begin position="191"/>
        <end position="213"/>
    </location>
</feature>
<dbReference type="InterPro" id="IPR057746">
    <property type="entry name" value="CpnT-like_N"/>
</dbReference>
<feature type="region of interest" description="Disordered" evidence="1">
    <location>
        <begin position="250"/>
        <end position="269"/>
    </location>
</feature>
<protein>
    <recommendedName>
        <fullName evidence="3">Outer membrane channel protein CpnT-like N-terminal domain-containing protein</fullName>
    </recommendedName>
</protein>
<gene>
    <name evidence="4" type="ORF">PGB27_15880</name>
</gene>
<dbReference type="EMBL" id="JAQZAO010000006">
    <property type="protein sequence ID" value="MDD7966815.1"/>
    <property type="molecule type" value="Genomic_DNA"/>
</dbReference>
<dbReference type="RefSeq" id="WP_274201345.1">
    <property type="nucleotide sequence ID" value="NZ_JAQZAO010000006.1"/>
</dbReference>
<name>A0ABT5SWH8_9PSEU</name>
<comment type="caution">
    <text evidence="4">The sequence shown here is derived from an EMBL/GenBank/DDBJ whole genome shotgun (WGS) entry which is preliminary data.</text>
</comment>
<keyword evidence="2" id="KW-1133">Transmembrane helix</keyword>
<dbReference type="Proteomes" id="UP001300763">
    <property type="component" value="Unassembled WGS sequence"/>
</dbReference>
<feature type="domain" description="Outer membrane channel protein CpnT-like N-terminal" evidence="3">
    <location>
        <begin position="70"/>
        <end position="192"/>
    </location>
</feature>
<evidence type="ECO:0000313" key="4">
    <source>
        <dbReference type="EMBL" id="MDD7966815.1"/>
    </source>
</evidence>
<sequence length="269" mass="27969">MTVVDDARAEFEELRRGIREFFAAVDDALREAAVAPVGTPGSPGGPVLISPELMEAIRQGVRDIQAQVQPLLDRVQQLVDQPGDPERLRQAAMGWQVIGNDLGTTAGTVGLDRMRATIEWEGSAAAAYQALVPRQGAQLTAMKAQCLALATSLNALADQIEAFWLAIVAALVLLGFTFAAAVVAAVSVVGIPAAIGALLIAVTGGASAIAIAVQQLNAMTDRIATEQRAMAQSLHDVGATWPAPNPTASAAMADASVTDGDGAEWRPNR</sequence>
<keyword evidence="2" id="KW-0812">Transmembrane</keyword>
<dbReference type="InterPro" id="IPR038332">
    <property type="entry name" value="PPE_sf"/>
</dbReference>
<feature type="transmembrane region" description="Helical" evidence="2">
    <location>
        <begin position="162"/>
        <end position="185"/>
    </location>
</feature>
<dbReference type="Pfam" id="PF25547">
    <property type="entry name" value="WXG100_2"/>
    <property type="match status" value="1"/>
</dbReference>
<accession>A0ABT5SWH8</accession>
<dbReference type="SUPFAM" id="SSF140459">
    <property type="entry name" value="PE/PPE dimer-like"/>
    <property type="match status" value="1"/>
</dbReference>
<proteinExistence type="predicted"/>
<evidence type="ECO:0000256" key="1">
    <source>
        <dbReference type="SAM" id="MobiDB-lite"/>
    </source>
</evidence>
<evidence type="ECO:0000259" key="3">
    <source>
        <dbReference type="Pfam" id="PF25547"/>
    </source>
</evidence>
<evidence type="ECO:0000256" key="2">
    <source>
        <dbReference type="SAM" id="Phobius"/>
    </source>
</evidence>
<keyword evidence="5" id="KW-1185">Reference proteome</keyword>
<evidence type="ECO:0000313" key="5">
    <source>
        <dbReference type="Proteomes" id="UP001300763"/>
    </source>
</evidence>